<evidence type="ECO:0000256" key="1">
    <source>
        <dbReference type="ARBA" id="ARBA00005964"/>
    </source>
</evidence>
<dbReference type="Proteomes" id="UP001230504">
    <property type="component" value="Unassembled WGS sequence"/>
</dbReference>
<dbReference type="InterPro" id="IPR019826">
    <property type="entry name" value="Carboxylesterase_B_AS"/>
</dbReference>
<dbReference type="PANTHER" id="PTHR43142:SF3">
    <property type="entry name" value="PUTATIVE (AFU_ORTHOLOGUE AFUA_3G09070)-RELATED"/>
    <property type="match status" value="1"/>
</dbReference>
<comment type="caution">
    <text evidence="5">The sequence shown here is derived from an EMBL/GenBank/DDBJ whole genome shotgun (WGS) entry which is preliminary data.</text>
</comment>
<feature type="signal peptide" evidence="3">
    <location>
        <begin position="1"/>
        <end position="19"/>
    </location>
</feature>
<dbReference type="GO" id="GO:0016787">
    <property type="term" value="F:hydrolase activity"/>
    <property type="evidence" value="ECO:0007669"/>
    <property type="project" value="UniProtKB-KW"/>
</dbReference>
<name>A0AAD8PST5_9PEZI</name>
<reference evidence="5" key="1">
    <citation type="submission" date="2021-06" db="EMBL/GenBank/DDBJ databases">
        <title>Comparative genomics, transcriptomics and evolutionary studies reveal genomic signatures of adaptation to plant cell wall in hemibiotrophic fungi.</title>
        <authorList>
            <consortium name="DOE Joint Genome Institute"/>
            <person name="Baroncelli R."/>
            <person name="Diaz J.F."/>
            <person name="Benocci T."/>
            <person name="Peng M."/>
            <person name="Battaglia E."/>
            <person name="Haridas S."/>
            <person name="Andreopoulos W."/>
            <person name="Labutti K."/>
            <person name="Pangilinan J."/>
            <person name="Floch G.L."/>
            <person name="Makela M.R."/>
            <person name="Henrissat B."/>
            <person name="Grigoriev I.V."/>
            <person name="Crouch J.A."/>
            <person name="De Vries R.P."/>
            <person name="Sukno S.A."/>
            <person name="Thon M.R."/>
        </authorList>
    </citation>
    <scope>NUCLEOTIDE SEQUENCE</scope>
    <source>
        <strain evidence="5">CBS 125086</strain>
    </source>
</reference>
<accession>A0AAD8PST5</accession>
<gene>
    <name evidence="5" type="ORF">LY79DRAFT_592898</name>
</gene>
<dbReference type="EC" id="3.1.1.-" evidence="3"/>
<keyword evidence="2 3" id="KW-0378">Hydrolase</keyword>
<evidence type="ECO:0000259" key="4">
    <source>
        <dbReference type="Pfam" id="PF00135"/>
    </source>
</evidence>
<dbReference type="Gene3D" id="3.40.50.1820">
    <property type="entry name" value="alpha/beta hydrolase"/>
    <property type="match status" value="1"/>
</dbReference>
<dbReference type="PANTHER" id="PTHR43142">
    <property type="entry name" value="CARBOXYLIC ESTER HYDROLASE"/>
    <property type="match status" value="1"/>
</dbReference>
<sequence>MGFHVSLAVGLACVAGIIADPTTVYENTSNSATSLTLLYQNNLNFTDDVNHIGAILLDYMTLASGAKACVAIGESLIPQAAIQKYASDFKHSLAYRAYAGRASQRQSYMIMDGTLTADQTSGELIFGRAPCGNQTLPVLCTQSSNQNMAENAVATGANQIAVTSNGNTFVGFRNQKSFRFQGIPFADPPSRFKYSTLYSSKGRVINATAYGPNCAQGSDPTSSEDCLFTPYIPKAGSTKDLRPVHLWIHGGGFTGGNGADAGSDGGQLASREDIVVVEINYRLSTLGFLAVPGTNITGNYGIADQVNIAAFGGDPEKIVISGGSAGAGSVRTHLGSPKSIGKFRGAIAMSNLGGGVDLGLDGDYGTTYSSYLSIADSYNRSAPLFSEAGCNQATLEAQIACLMTIPAQTIVNLATVARYVVQDGVYVTTENLNVYNNNGSTASVNTIWGVAADDGASFSTYSAGPIANQTEGLMVGLGISKAYAQDIINSGLFPYYDTGNATLDSFNVTQRVATDKTFRCIDQATIYAGVHSGAFKTSYYYQLERAYGGYNPNNVDGIGPIEPGFPKGNPEKPYFRLHGGDMPWVFANLYTIRNDNDLKSVQLSSAYFASFVRELQPNPDVAYLSVRGYTNTSAGVAASGLWEPVSGLEGPIKRLDVVSKTDTFQDMEQCSFLNYSVSYYVDGGLKKARLF</sequence>
<comment type="similarity">
    <text evidence="1 3">Belongs to the type-B carboxylesterase/lipase family.</text>
</comment>
<dbReference type="Pfam" id="PF00135">
    <property type="entry name" value="COesterase"/>
    <property type="match status" value="1"/>
</dbReference>
<organism evidence="5 6">
    <name type="scientific">Colletotrichum navitas</name>
    <dbReference type="NCBI Taxonomy" id="681940"/>
    <lineage>
        <taxon>Eukaryota</taxon>
        <taxon>Fungi</taxon>
        <taxon>Dikarya</taxon>
        <taxon>Ascomycota</taxon>
        <taxon>Pezizomycotina</taxon>
        <taxon>Sordariomycetes</taxon>
        <taxon>Hypocreomycetidae</taxon>
        <taxon>Glomerellales</taxon>
        <taxon>Glomerellaceae</taxon>
        <taxon>Colletotrichum</taxon>
        <taxon>Colletotrichum graminicola species complex</taxon>
    </lineage>
</organism>
<dbReference type="InterPro" id="IPR002018">
    <property type="entry name" value="CarbesteraseB"/>
</dbReference>
<evidence type="ECO:0000256" key="3">
    <source>
        <dbReference type="RuleBase" id="RU361235"/>
    </source>
</evidence>
<evidence type="ECO:0000313" key="6">
    <source>
        <dbReference type="Proteomes" id="UP001230504"/>
    </source>
</evidence>
<dbReference type="InterPro" id="IPR029058">
    <property type="entry name" value="AB_hydrolase_fold"/>
</dbReference>
<evidence type="ECO:0000313" key="5">
    <source>
        <dbReference type="EMBL" id="KAK1579373.1"/>
    </source>
</evidence>
<dbReference type="AlphaFoldDB" id="A0AAD8PST5"/>
<dbReference type="RefSeq" id="XP_060410508.1">
    <property type="nucleotide sequence ID" value="XM_060561484.1"/>
</dbReference>
<keyword evidence="3" id="KW-0732">Signal</keyword>
<evidence type="ECO:0000256" key="2">
    <source>
        <dbReference type="ARBA" id="ARBA00022801"/>
    </source>
</evidence>
<keyword evidence="6" id="KW-1185">Reference proteome</keyword>
<dbReference type="GeneID" id="85445724"/>
<dbReference type="SUPFAM" id="SSF53474">
    <property type="entry name" value="alpha/beta-Hydrolases"/>
    <property type="match status" value="1"/>
</dbReference>
<feature type="domain" description="Carboxylesterase type B" evidence="4">
    <location>
        <begin position="176"/>
        <end position="636"/>
    </location>
</feature>
<dbReference type="EMBL" id="JAHLJV010000067">
    <property type="protein sequence ID" value="KAK1579373.1"/>
    <property type="molecule type" value="Genomic_DNA"/>
</dbReference>
<dbReference type="PROSITE" id="PS00122">
    <property type="entry name" value="CARBOXYLESTERASE_B_1"/>
    <property type="match status" value="1"/>
</dbReference>
<proteinExistence type="inferred from homology"/>
<feature type="chain" id="PRO_5041776403" description="Carboxylic ester hydrolase" evidence="3">
    <location>
        <begin position="20"/>
        <end position="691"/>
    </location>
</feature>
<protein>
    <recommendedName>
        <fullName evidence="3">Carboxylic ester hydrolase</fullName>
        <ecNumber evidence="3">3.1.1.-</ecNumber>
    </recommendedName>
</protein>